<name>A0ABQ5LFV3_9GAMM</name>
<dbReference type="PANTHER" id="PTHR30441:SF4">
    <property type="entry name" value="PROTEIN ASMA"/>
    <property type="match status" value="1"/>
</dbReference>
<dbReference type="Proteomes" id="UP001059610">
    <property type="component" value="Unassembled WGS sequence"/>
</dbReference>
<sequence length="619" mass="67682">MRRLLTVLAIILAVLLAGMAALILLVNPNEFRGYMVKKVEDKTGYQLKIDGDLRWHVWPQLSILAGQMTLTAPGATKPLVSSDNMRLDVELFPLLSHQLVVKNVVLKGGVIQLLPESRMQTEQNAPIAPGNSSENKPTVSASASGWSLELDKIIVTDSLLVWQRSENDIINVRDINLTLSRTEARQADISAQARINRDQRELSFSLDGAVDLRHFPQTLGLDISNIDYQLEGADIPSEGFKGTSAFSLVYQSAPQSIKISPMNLTFNDNQLTLDISASLGDVPQYDLAIKSDSLNLDQIFPVVSTDASTSGNESKETPAPVISSANGLSEQPDLSFLRDFNAKLSVEVSQLAFRNLSVGNLVLKANNQQGTAIIETLKGNVVGGSVSVTGTVDTTAATPKITLKPIVQNVAMGDILKALNYPETLTGQLSLQGTFNSVGNDISRFDKSWQGNAHIAIDGARLHGLNIQQLIQQAVSRSNKDVNGAERYERYTEVQRLVVDTVLNQGQVRVTRLNGASELLTVAGTGVLNLPGKACDMNLKIRVTQGWRGKSDIVTALQNSTIPLRIYGPWSKLSYQLNVEQLLRDQIKGQVGKAIDKWIDKNKDKKETQEVKKLLDKIF</sequence>
<accession>A0ABQ5LFV3</accession>
<dbReference type="NCBIfam" id="NF008091">
    <property type="entry name" value="PRK10833.1"/>
    <property type="match status" value="1"/>
</dbReference>
<dbReference type="InterPro" id="IPR052894">
    <property type="entry name" value="AsmA-related"/>
</dbReference>
<organism evidence="3 4">
    <name type="scientific">Pragia fontium</name>
    <dbReference type="NCBI Taxonomy" id="82985"/>
    <lineage>
        <taxon>Bacteria</taxon>
        <taxon>Pseudomonadati</taxon>
        <taxon>Pseudomonadota</taxon>
        <taxon>Gammaproteobacteria</taxon>
        <taxon>Enterobacterales</taxon>
        <taxon>Budviciaceae</taxon>
        <taxon>Pragia</taxon>
    </lineage>
</organism>
<dbReference type="RefSeq" id="WP_261821682.1">
    <property type="nucleotide sequence ID" value="NZ_BRLJ01000002.1"/>
</dbReference>
<dbReference type="InterPro" id="IPR007844">
    <property type="entry name" value="AsmA"/>
</dbReference>
<feature type="domain" description="AsmA" evidence="2">
    <location>
        <begin position="1"/>
        <end position="193"/>
    </location>
</feature>
<dbReference type="PANTHER" id="PTHR30441">
    <property type="entry name" value="DUF748 DOMAIN-CONTAINING PROTEIN"/>
    <property type="match status" value="1"/>
</dbReference>
<feature type="region of interest" description="Disordered" evidence="1">
    <location>
        <begin position="306"/>
        <end position="326"/>
    </location>
</feature>
<evidence type="ECO:0000313" key="3">
    <source>
        <dbReference type="EMBL" id="GKX62481.1"/>
    </source>
</evidence>
<evidence type="ECO:0000259" key="2">
    <source>
        <dbReference type="Pfam" id="PF05170"/>
    </source>
</evidence>
<comment type="caution">
    <text evidence="3">The sequence shown here is derived from an EMBL/GenBank/DDBJ whole genome shotgun (WGS) entry which is preliminary data.</text>
</comment>
<dbReference type="Pfam" id="PF05170">
    <property type="entry name" value="AsmA"/>
    <property type="match status" value="2"/>
</dbReference>
<protein>
    <submittedName>
        <fullName evidence="3">Outer membrane assembly protein AsmA</fullName>
    </submittedName>
</protein>
<dbReference type="EMBL" id="BRLJ01000002">
    <property type="protein sequence ID" value="GKX62481.1"/>
    <property type="molecule type" value="Genomic_DNA"/>
</dbReference>
<gene>
    <name evidence="3" type="ORF">SOASR032_10500</name>
</gene>
<feature type="domain" description="AsmA" evidence="2">
    <location>
        <begin position="263"/>
        <end position="511"/>
    </location>
</feature>
<proteinExistence type="predicted"/>
<evidence type="ECO:0000256" key="1">
    <source>
        <dbReference type="SAM" id="MobiDB-lite"/>
    </source>
</evidence>
<reference evidence="3" key="1">
    <citation type="submission" date="2022-06" db="EMBL/GenBank/DDBJ databases">
        <title>Draft genome sequences of Pragia fontium str. JCM24417.</title>
        <authorList>
            <person name="Wakabayashi Y."/>
            <person name="Kojima K."/>
        </authorList>
    </citation>
    <scope>NUCLEOTIDE SEQUENCE</scope>
    <source>
        <strain evidence="3">JCM 24417</strain>
    </source>
</reference>
<evidence type="ECO:0000313" key="4">
    <source>
        <dbReference type="Proteomes" id="UP001059610"/>
    </source>
</evidence>
<keyword evidence="4" id="KW-1185">Reference proteome</keyword>